<dbReference type="GeneID" id="106478818"/>
<evidence type="ECO:0000313" key="3">
    <source>
        <dbReference type="Proteomes" id="UP000694941"/>
    </source>
</evidence>
<sequence length="1220" mass="137246">MLKQTKLMNTNKNIGRVTPIMRRSCFPGASSSLDSADYYQHVDTACSGSSLPACLCLHCLSTSNSSQHLSEMVQNSGGSSVFCCQRMSGNCVSLPEVSEFNVSLAAGVRPTLSALSSSYSKESELEIHVNNLDPSIDIREMRKILLSVFQEYTKVMHFSLRMLEDKSLKAVVRVISLHEAQFAVSNLHGLKIGSRQILLSYKSGDSKPPLQVLWCEVLALLNDTPFNRIPLCNLKERFQNRYNRAITVSDLTQMDMLIITEEAGECIVCLKPDYRITSSSFEAEGSHQQRQCSTEKPFCEHHFQQVSWNDWTKPRSTYPLPKVCMSLKTLGPRVHKMLDNHHGSIPLNSFCSCYVAQFGPLTNKDKNVKIFEDQELLVSQGQEGVPLEYLLTCIPGVEITKSGLGIKQIQWYKVTNISQGGCKNKQSVEDHLVLFKQEMVELLKIQPQCLLPFDQFVPAYHQHFGHQCCLGDYEFTKLTELLEAVSDVVQILGQGSSRMLTLTHLTQVKRFGNDILRVLRSRASKQIFLSELPVFYEHKIGRKLQITSYGICTLTDMLAEVADLVVVTKTSEDTVITIKNRGQTAEEVERTRQFAMEVVELLNNSPSGTMLFSKFTIAYHHQYGHQCKVSKYGFNKLVELLEAVSDVVELKDVGDDKVLLLRDRQEVLNDVAVKIVAVLEETSQRMIPFTNLPEAYFRVHNQFLNFQDYGFSSLQDLLSKLNHAVKMLPTPCGVMVVPVNRAFIKEMSLKVCRLLMEQPNGKMSMNDLCSQFSHRFGQYLHVSLLQQELQDVVQVDGEHIRLAPQQMLARDVVILIQESGGKMSLQHFEKAFFRRYRVPIRPALYGYASVLSMAQDFSDYITIQGRRKKRILAIKKEIAGSPFPLLPDARSETFSVTQVHRKRAMYEEKVLQLTKKPDGSADLLNQPVPSDLPPPVLQPEPKSLDDRDLIGFDPVTCVSSTVMDIQGLEEQQHKILSLSPSSVTSPADSLLTERIYNPVVKSTSDLTSASLTFTEQTCTASFASSFHIEDTFNSIPTSLSDTERMNNICSRSSPFTQRICKASPVRSSYTDITSYRPLMITDHPSSFEQDDCHLQKSSFSQDNLHHLVDLSGISQEWSDSLHFSSVCSLSTELSSMKEAVNSFPKSDLMAATFSCNRSSTLPRNFSSVTGARRSTSQEPFSLPRNLGSSNSYENLTRSLQSLHVRPRSRIAAHFTNPLMP</sequence>
<name>A0ABM1S3K3_LIMPO</name>
<dbReference type="SUPFAM" id="SSF54928">
    <property type="entry name" value="RNA-binding domain, RBD"/>
    <property type="match status" value="1"/>
</dbReference>
<dbReference type="PROSITE" id="PS51644">
    <property type="entry name" value="HTH_OST"/>
    <property type="match status" value="5"/>
</dbReference>
<evidence type="ECO:0000313" key="6">
    <source>
        <dbReference type="RefSeq" id="XP_022238208.1"/>
    </source>
</evidence>
<dbReference type="RefSeq" id="XP_022238206.1">
    <property type="nucleotide sequence ID" value="XM_022382498.1"/>
</dbReference>
<dbReference type="RefSeq" id="XP_022238208.1">
    <property type="nucleotide sequence ID" value="XM_022382500.1"/>
</dbReference>
<feature type="region of interest" description="Disordered" evidence="1">
    <location>
        <begin position="918"/>
        <end position="944"/>
    </location>
</feature>
<gene>
    <name evidence="4 5 6" type="primary">LOC106478818</name>
</gene>
<accession>A0ABM1S3K3</accession>
<protein>
    <submittedName>
        <fullName evidence="4 5">Meiosis regulator and mRNA stability factor 1-like isoform X1</fullName>
    </submittedName>
</protein>
<feature type="domain" description="HTH OST-type" evidence="2">
    <location>
        <begin position="590"/>
        <end position="665"/>
    </location>
</feature>
<feature type="domain" description="HTH OST-type" evidence="2">
    <location>
        <begin position="804"/>
        <end position="877"/>
    </location>
</feature>
<dbReference type="InterPro" id="IPR041966">
    <property type="entry name" value="LOTUS-like"/>
</dbReference>
<dbReference type="Pfam" id="PF19687">
    <property type="entry name" value="MARF1_LOTUS"/>
    <property type="match status" value="1"/>
</dbReference>
<dbReference type="Gene3D" id="3.30.70.330">
    <property type="match status" value="1"/>
</dbReference>
<dbReference type="Gene3D" id="3.30.420.610">
    <property type="entry name" value="LOTUS domain-like"/>
    <property type="match status" value="5"/>
</dbReference>
<evidence type="ECO:0000313" key="4">
    <source>
        <dbReference type="RefSeq" id="XP_022238206.1"/>
    </source>
</evidence>
<organism evidence="3 6">
    <name type="scientific">Limulus polyphemus</name>
    <name type="common">Atlantic horseshoe crab</name>
    <dbReference type="NCBI Taxonomy" id="6850"/>
    <lineage>
        <taxon>Eukaryota</taxon>
        <taxon>Metazoa</taxon>
        <taxon>Ecdysozoa</taxon>
        <taxon>Arthropoda</taxon>
        <taxon>Chelicerata</taxon>
        <taxon>Merostomata</taxon>
        <taxon>Xiphosura</taxon>
        <taxon>Limulidae</taxon>
        <taxon>Limulus</taxon>
    </lineage>
</organism>
<reference evidence="4 5" key="1">
    <citation type="submission" date="2025-05" db="UniProtKB">
        <authorList>
            <consortium name="RefSeq"/>
        </authorList>
    </citation>
    <scope>IDENTIFICATION</scope>
    <source>
        <tissue evidence="4 5">Muscle</tissue>
    </source>
</reference>
<proteinExistence type="predicted"/>
<dbReference type="InterPro" id="IPR045602">
    <property type="entry name" value="MARF1_LOTUS"/>
</dbReference>
<feature type="region of interest" description="Disordered" evidence="1">
    <location>
        <begin position="1166"/>
        <end position="1187"/>
    </location>
</feature>
<dbReference type="InterPro" id="IPR025605">
    <property type="entry name" value="OST-HTH/LOTUS_dom"/>
</dbReference>
<feature type="compositionally biased region" description="Polar residues" evidence="1">
    <location>
        <begin position="1166"/>
        <end position="1179"/>
    </location>
</feature>
<dbReference type="RefSeq" id="XP_022238207.1">
    <property type="nucleotide sequence ID" value="XM_022382499.1"/>
</dbReference>
<feature type="domain" description="HTH OST-type" evidence="2">
    <location>
        <begin position="431"/>
        <end position="505"/>
    </location>
</feature>
<feature type="domain" description="HTH OST-type" evidence="2">
    <location>
        <begin position="667"/>
        <end position="741"/>
    </location>
</feature>
<evidence type="ECO:0000256" key="1">
    <source>
        <dbReference type="SAM" id="MobiDB-lite"/>
    </source>
</evidence>
<feature type="domain" description="HTH OST-type" evidence="2">
    <location>
        <begin position="507"/>
        <end position="582"/>
    </location>
</feature>
<evidence type="ECO:0000313" key="5">
    <source>
        <dbReference type="RefSeq" id="XP_022238207.1"/>
    </source>
</evidence>
<keyword evidence="3" id="KW-1185">Reference proteome</keyword>
<dbReference type="Proteomes" id="UP000694941">
    <property type="component" value="Unplaced"/>
</dbReference>
<dbReference type="InterPro" id="IPR012677">
    <property type="entry name" value="Nucleotide-bd_a/b_plait_sf"/>
</dbReference>
<dbReference type="CDD" id="cd08824">
    <property type="entry name" value="LOTUS"/>
    <property type="match status" value="1"/>
</dbReference>
<dbReference type="InterPro" id="IPR035979">
    <property type="entry name" value="RBD_domain_sf"/>
</dbReference>
<evidence type="ECO:0000259" key="2">
    <source>
        <dbReference type="PROSITE" id="PS51644"/>
    </source>
</evidence>
<dbReference type="Pfam" id="PF12872">
    <property type="entry name" value="OST-HTH"/>
    <property type="match status" value="5"/>
</dbReference>